<dbReference type="Pfam" id="PF00400">
    <property type="entry name" value="WD40"/>
    <property type="match status" value="1"/>
</dbReference>
<feature type="compositionally biased region" description="Polar residues" evidence="3">
    <location>
        <begin position="1075"/>
        <end position="1084"/>
    </location>
</feature>
<feature type="region of interest" description="Disordered" evidence="3">
    <location>
        <begin position="961"/>
        <end position="983"/>
    </location>
</feature>
<dbReference type="GO" id="GO:0000423">
    <property type="term" value="P:mitophagy"/>
    <property type="evidence" value="ECO:0007669"/>
    <property type="project" value="TreeGrafter"/>
</dbReference>
<feature type="compositionally biased region" description="Polar residues" evidence="3">
    <location>
        <begin position="997"/>
        <end position="1027"/>
    </location>
</feature>
<proteinExistence type="predicted"/>
<feature type="compositionally biased region" description="Basic residues" evidence="3">
    <location>
        <begin position="380"/>
        <end position="396"/>
    </location>
</feature>
<feature type="region of interest" description="Disordered" evidence="3">
    <location>
        <begin position="649"/>
        <end position="682"/>
    </location>
</feature>
<dbReference type="SMART" id="SM00320">
    <property type="entry name" value="WD40"/>
    <property type="match status" value="3"/>
</dbReference>
<protein>
    <recommendedName>
        <fullName evidence="6">Activating molecule in BECN1-regulated autophagy protein 1</fullName>
    </recommendedName>
</protein>
<dbReference type="PROSITE" id="PS50082">
    <property type="entry name" value="WD_REPEATS_2"/>
    <property type="match status" value="1"/>
</dbReference>
<evidence type="ECO:0000313" key="4">
    <source>
        <dbReference type="EMBL" id="KAK6170925.1"/>
    </source>
</evidence>
<keyword evidence="5" id="KW-1185">Reference proteome</keyword>
<dbReference type="GO" id="GO:0080008">
    <property type="term" value="C:Cul4-RING E3 ubiquitin ligase complex"/>
    <property type="evidence" value="ECO:0007669"/>
    <property type="project" value="TreeGrafter"/>
</dbReference>
<dbReference type="EMBL" id="JAZGQO010000014">
    <property type="protein sequence ID" value="KAK6170925.1"/>
    <property type="molecule type" value="Genomic_DNA"/>
</dbReference>
<feature type="compositionally biased region" description="Low complexity" evidence="3">
    <location>
        <begin position="1028"/>
        <end position="1045"/>
    </location>
</feature>
<feature type="region of interest" description="Disordered" evidence="3">
    <location>
        <begin position="997"/>
        <end position="1085"/>
    </location>
</feature>
<keyword evidence="1" id="KW-0853">WD repeat</keyword>
<reference evidence="4 5" key="1">
    <citation type="submission" date="2024-01" db="EMBL/GenBank/DDBJ databases">
        <title>The genome of the rayed Mediterranean limpet Patella caerulea (Linnaeus, 1758).</title>
        <authorList>
            <person name="Anh-Thu Weber A."/>
            <person name="Halstead-Nussloch G."/>
        </authorList>
    </citation>
    <scope>NUCLEOTIDE SEQUENCE [LARGE SCALE GENOMIC DNA]</scope>
    <source>
        <strain evidence="4">AATW-2023a</strain>
        <tissue evidence="4">Whole specimen</tissue>
    </source>
</reference>
<feature type="compositionally biased region" description="Polar residues" evidence="3">
    <location>
        <begin position="714"/>
        <end position="735"/>
    </location>
</feature>
<feature type="compositionally biased region" description="Low complexity" evidence="3">
    <location>
        <begin position="897"/>
        <end position="910"/>
    </location>
</feature>
<name>A0AAN8PI31_PATCE</name>
<feature type="region of interest" description="Disordered" evidence="3">
    <location>
        <begin position="890"/>
        <end position="911"/>
    </location>
</feature>
<dbReference type="InterPro" id="IPR036322">
    <property type="entry name" value="WD40_repeat_dom_sf"/>
</dbReference>
<feature type="region of interest" description="Disordered" evidence="3">
    <location>
        <begin position="340"/>
        <end position="359"/>
    </location>
</feature>
<feature type="compositionally biased region" description="Low complexity" evidence="3">
    <location>
        <begin position="532"/>
        <end position="550"/>
    </location>
</feature>
<evidence type="ECO:0000313" key="5">
    <source>
        <dbReference type="Proteomes" id="UP001347796"/>
    </source>
</evidence>
<dbReference type="InterPro" id="IPR015943">
    <property type="entry name" value="WD40/YVTN_repeat-like_dom_sf"/>
</dbReference>
<organism evidence="4 5">
    <name type="scientific">Patella caerulea</name>
    <name type="common">Rayed Mediterranean limpet</name>
    <dbReference type="NCBI Taxonomy" id="87958"/>
    <lineage>
        <taxon>Eukaryota</taxon>
        <taxon>Metazoa</taxon>
        <taxon>Spiralia</taxon>
        <taxon>Lophotrochozoa</taxon>
        <taxon>Mollusca</taxon>
        <taxon>Gastropoda</taxon>
        <taxon>Patellogastropoda</taxon>
        <taxon>Patelloidea</taxon>
        <taxon>Patellidae</taxon>
        <taxon>Patella</taxon>
    </lineage>
</organism>
<evidence type="ECO:0000256" key="2">
    <source>
        <dbReference type="SAM" id="Coils"/>
    </source>
</evidence>
<gene>
    <name evidence="4" type="ORF">SNE40_019206</name>
</gene>
<dbReference type="GO" id="GO:1990756">
    <property type="term" value="F:ubiquitin-like ligase-substrate adaptor activity"/>
    <property type="evidence" value="ECO:0007669"/>
    <property type="project" value="TreeGrafter"/>
</dbReference>
<feature type="compositionally biased region" description="Polar residues" evidence="3">
    <location>
        <begin position="1222"/>
        <end position="1231"/>
    </location>
</feature>
<feature type="region of interest" description="Disordered" evidence="3">
    <location>
        <begin position="596"/>
        <end position="628"/>
    </location>
</feature>
<feature type="coiled-coil region" evidence="2">
    <location>
        <begin position="1127"/>
        <end position="1154"/>
    </location>
</feature>
<sequence>MKLNQYLQQREIGFARKTNRLKSTKGSETLVSNENGVNSFKNYPCKLSGQPRATFLVDFSTDRTKAASTHGDHSVRVSDIVSGKCTHVLVGHPRTPWCLAFHPSSNDILASGCLGGEVRIWDLLGGGSEIWQAPNNTVIASLTFHPTDHVLLFATSNCVYFWDWSEPEPFAVCKTNHEYERVRWLGFDPLGQYIYTGITNVSTLARDDPPNVVHMRDRTGHHPHSRLRNNWSRYQHLVERFHSYQQDRIRNREEDDIEPPPSALPHPLSPVQLDGINLARQYAAEVTASSANSRHGVVRPPHRNSPLPINFLWEIGEGEGQLSQPRDARNTNRYRALSEFRSRNWSPPPRPSSDDDDTLVDDEIERLNRSQLRHAEGGRARTRYSHRAPYHTRSDRSHRRLAILTEVLRRRGRNHDGSRITSTNVSVPSPRGITIVSRQSDTNRGLSAITTTSSTEFTPRFIDRLNHMNEEIQQVISSALDQPQTTSSSTPASISAPPSMFTAVPCVTPGFPPARITGLRASTAVSPSRLLSSSGIMSTSTSSSLSNSSSYPSRGVTSVARSIERSIINSCLSRPNPLGADPLRENINDNLIVRRQSGGETGNESPDLFNSTSTSSVIPSTGTDQTSVSVSSITTGTVSSSSILFVDQPLPAPVPHENASENTCSRTRPPLPSERQSSALSRIRRQLAACRNSRQRMLRQERFYLSRTPYPESLGNSTVTSGSQEPTSDTHSSRFPLSISATGTTPSSNTNSGGISSSTAATRPLLCPHSQSRTVVTDQTSQTTGAMNLPECSDQGTDVVGLDLHEETDVVSSEQDLEDLLMDDESETDNPNFFLYDSDTITDSSVTIDSPDEATPNEQDDYQSLEITNIVEMAGEDLPNHESMTNIGRDNPDCDQSVNSISSSTSSANNLQPVSALGETSVSVTSANNESSSSSDLASVSSLCQFVNHYNQSSPINITSSLTDTSTLTSDERSTMSSAPAAVSSTMDSEMHTHIISNIPSNTCPFSSSRAAPSESTDSSPRLSTIGLTPTSLSVSNTVVVSSTPADDPSTDNPVEEAPATSNNPSNSLTSLPNEESSPNNCPTHSVLRHHAYLANATARLERRISELDVRIGRSNSAITSSGLNHREDLASITARLERQVSELDQRINALRASFTERLRALHQDRDRILSMRGRLSSEPEAVLPTTTSTATPSVPVITITRPRDETRDLPTSSSSSFLSSTQPESVNRSGRSNHHMLESFLRGEPTPQSISSTANNIRSIHLPLDRGERPSEDESWHSLQQIHLHPHYSSSILDDTINRPNDALQAAINRAIAGAFMGTGENAVANNIVPQSHRIQWWDFRQYEVPDLTNSKSNVIVGMCKLHNDASCDISQDGTRLATFVPSHRGFPDDNILAVFSLETYNFAQCLYTKSFGPNAISVSISPRNEHVMIGLAAKRLSWVFTTHQLVAQVYNLNVPHAGEESMKHVTDVFHTCDSDVRTHVSVNSARWLPRMGEGIIYGTNRGDLVICRPCTSIITLKVVADEVGTSAASEIETGESGNPIRRNLMNFFLNDDSTAPQTLTAGTQTITRGIRRTAGTQTSSSSNQDITFL</sequence>
<evidence type="ECO:0008006" key="6">
    <source>
        <dbReference type="Google" id="ProtNLM"/>
    </source>
</evidence>
<dbReference type="Proteomes" id="UP001347796">
    <property type="component" value="Unassembled WGS sequence"/>
</dbReference>
<feature type="compositionally biased region" description="Low complexity" evidence="3">
    <location>
        <begin position="740"/>
        <end position="762"/>
    </location>
</feature>
<feature type="region of interest" description="Disordered" evidence="3">
    <location>
        <begin position="532"/>
        <end position="554"/>
    </location>
</feature>
<accession>A0AAN8PI31</accession>
<dbReference type="Gene3D" id="2.130.10.10">
    <property type="entry name" value="YVTN repeat-like/Quinoprotein amine dehydrogenase"/>
    <property type="match status" value="1"/>
</dbReference>
<dbReference type="PANTHER" id="PTHR22874:SF1">
    <property type="entry name" value="ACTIVATING MOLECULE IN BECN1-REGULATED AUTOPHAGY PROTEIN 1"/>
    <property type="match status" value="1"/>
</dbReference>
<feature type="repeat" description="WD" evidence="1">
    <location>
        <begin position="89"/>
        <end position="123"/>
    </location>
</feature>
<dbReference type="GO" id="GO:0000045">
    <property type="term" value="P:autophagosome assembly"/>
    <property type="evidence" value="ECO:0007669"/>
    <property type="project" value="TreeGrafter"/>
</dbReference>
<dbReference type="SUPFAM" id="SSF50978">
    <property type="entry name" value="WD40 repeat-like"/>
    <property type="match status" value="1"/>
</dbReference>
<feature type="compositionally biased region" description="Polar residues" evidence="3">
    <location>
        <begin position="602"/>
        <end position="625"/>
    </location>
</feature>
<keyword evidence="2" id="KW-0175">Coiled coil</keyword>
<dbReference type="PANTHER" id="PTHR22874">
    <property type="entry name" value="ACTIVATING MOLECULE IN BECN1-REGULATED AUTOPHAGY PROTEIN 1"/>
    <property type="match status" value="1"/>
</dbReference>
<evidence type="ECO:0000256" key="1">
    <source>
        <dbReference type="PROSITE-ProRule" id="PRU00221"/>
    </source>
</evidence>
<feature type="region of interest" description="Disordered" evidence="3">
    <location>
        <begin position="702"/>
        <end position="775"/>
    </location>
</feature>
<dbReference type="InterPro" id="IPR001680">
    <property type="entry name" value="WD40_rpt"/>
</dbReference>
<dbReference type="InterPro" id="IPR052596">
    <property type="entry name" value="AMBRA1_autophagy"/>
</dbReference>
<feature type="compositionally biased region" description="Low complexity" evidence="3">
    <location>
        <begin position="1061"/>
        <end position="1074"/>
    </location>
</feature>
<evidence type="ECO:0000256" key="3">
    <source>
        <dbReference type="SAM" id="MobiDB-lite"/>
    </source>
</evidence>
<comment type="caution">
    <text evidence="4">The sequence shown here is derived from an EMBL/GenBank/DDBJ whole genome shotgun (WGS) entry which is preliminary data.</text>
</comment>
<feature type="region of interest" description="Disordered" evidence="3">
    <location>
        <begin position="373"/>
        <end position="396"/>
    </location>
</feature>
<feature type="region of interest" description="Disordered" evidence="3">
    <location>
        <begin position="1201"/>
        <end position="1233"/>
    </location>
</feature>